<keyword evidence="1" id="KW-0472">Membrane</keyword>
<proteinExistence type="predicted"/>
<feature type="transmembrane region" description="Helical" evidence="1">
    <location>
        <begin position="146"/>
        <end position="169"/>
    </location>
</feature>
<dbReference type="Pfam" id="PF03729">
    <property type="entry name" value="DUF308"/>
    <property type="match status" value="2"/>
</dbReference>
<dbReference type="RefSeq" id="WP_096920165.1">
    <property type="nucleotide sequence ID" value="NZ_CABJDW020000018.1"/>
</dbReference>
<organism evidence="2 3">
    <name type="scientific">Eubacterium maltosivorans</name>
    <dbReference type="NCBI Taxonomy" id="2041044"/>
    <lineage>
        <taxon>Bacteria</taxon>
        <taxon>Bacillati</taxon>
        <taxon>Bacillota</taxon>
        <taxon>Clostridia</taxon>
        <taxon>Eubacteriales</taxon>
        <taxon>Eubacteriaceae</taxon>
        <taxon>Eubacterium</taxon>
    </lineage>
</organism>
<evidence type="ECO:0000313" key="3">
    <source>
        <dbReference type="Proteomes" id="UP000218387"/>
    </source>
</evidence>
<sequence length="451" mass="50921">MEKTVAQKLVGLLAGLLVISAGMFLILRPKTSLTDLVLLIAVVLLIIAFMNLVAVIYKKKIKGQGEVLEAVVNLGFAVAFFVLRFKVIRWIPDIFAGWIILNSIIRFMSAVTYFKDGAPNYGAYFVNGVVTLVAGALMLVNNRLNAIGFGLVAGIYVLWYGFTMIFDTFNEESTQQKMSATAKKMQRKLRFAIPPVLGGLLPRRLLKEYDAKVASEDANIYLHEQNVSIPGKAAGLAPFNVEILVHLSKKFMESFGHVDLILGDEAVSYGNFDGHSYRLFGVISDGVLFRCNRERYLQQSTYHDDKVLIAFKVAFEKEELLQIKRNFETMRENMTEWYCDTQLMEQGLLPEKVYDDVADQIYKGNGASFYKFKKGTLKTYFAVDTNCVKVADSLFENTNFDKPAIPGIVTPGAYYQFLMRELEKPGTKVYEKHIYSRDTLPYDKTLETGKQ</sequence>
<keyword evidence="1" id="KW-1133">Transmembrane helix</keyword>
<dbReference type="KEGG" id="emt:CPZ25_016525"/>
<feature type="transmembrane region" description="Helical" evidence="1">
    <location>
        <begin position="33"/>
        <end position="55"/>
    </location>
</feature>
<evidence type="ECO:0000256" key="1">
    <source>
        <dbReference type="SAM" id="Phobius"/>
    </source>
</evidence>
<keyword evidence="3" id="KW-1185">Reference proteome</keyword>
<name>A0A4P9CB51_EUBML</name>
<feature type="transmembrane region" description="Helical" evidence="1">
    <location>
        <begin position="67"/>
        <end position="88"/>
    </location>
</feature>
<keyword evidence="1" id="KW-0812">Transmembrane</keyword>
<feature type="transmembrane region" description="Helical" evidence="1">
    <location>
        <begin position="121"/>
        <end position="140"/>
    </location>
</feature>
<evidence type="ECO:0000313" key="2">
    <source>
        <dbReference type="EMBL" id="QCT72858.1"/>
    </source>
</evidence>
<protein>
    <submittedName>
        <fullName evidence="2">DUF308 domain-containing protein</fullName>
    </submittedName>
</protein>
<dbReference type="AlphaFoldDB" id="A0A4P9CB51"/>
<gene>
    <name evidence="2" type="ORF">CPZ25_016525</name>
</gene>
<feature type="transmembrane region" description="Helical" evidence="1">
    <location>
        <begin position="9"/>
        <end position="27"/>
    </location>
</feature>
<dbReference type="EMBL" id="CP029487">
    <property type="protein sequence ID" value="QCT72858.1"/>
    <property type="molecule type" value="Genomic_DNA"/>
</dbReference>
<accession>A0A4P9CB51</accession>
<dbReference type="InterPro" id="IPR005325">
    <property type="entry name" value="DUF308_memb"/>
</dbReference>
<reference evidence="2 3" key="1">
    <citation type="submission" date="2018-05" db="EMBL/GenBank/DDBJ databases">
        <title>Genome comparison of Eubacterium sp.</title>
        <authorList>
            <person name="Feng Y."/>
            <person name="Sanchez-Andrea I."/>
            <person name="Stams A.J.M."/>
            <person name="De Vos W.M."/>
        </authorList>
    </citation>
    <scope>NUCLEOTIDE SEQUENCE [LARGE SCALE GENOMIC DNA]</scope>
    <source>
        <strain evidence="2 3">YI</strain>
    </source>
</reference>
<dbReference type="Proteomes" id="UP000218387">
    <property type="component" value="Chromosome"/>
</dbReference>